<dbReference type="EMBL" id="CP000011">
    <property type="protein sequence ID" value="AAU46213.1"/>
    <property type="molecule type" value="Genomic_DNA"/>
</dbReference>
<dbReference type="Proteomes" id="UP000006693">
    <property type="component" value="Chromosome 2"/>
</dbReference>
<feature type="region of interest" description="Disordered" evidence="1">
    <location>
        <begin position="22"/>
        <end position="67"/>
    </location>
</feature>
<evidence type="ECO:0000313" key="2">
    <source>
        <dbReference type="EMBL" id="AAU46213.1"/>
    </source>
</evidence>
<accession>A0A0H2WCJ1</accession>
<dbReference type="KEGG" id="bma:BMAA1072"/>
<keyword evidence="3" id="KW-1185">Reference proteome</keyword>
<feature type="compositionally biased region" description="Basic residues" evidence="1">
    <location>
        <begin position="37"/>
        <end position="55"/>
    </location>
</feature>
<proteinExistence type="predicted"/>
<dbReference type="AlphaFoldDB" id="A0A0H2WCJ1"/>
<protein>
    <submittedName>
        <fullName evidence="2">Uncharacterized protein</fullName>
    </submittedName>
</protein>
<name>A0A0H2WCJ1_BURMA</name>
<organism evidence="2 3">
    <name type="scientific">Burkholderia mallei (strain ATCC 23344)</name>
    <dbReference type="NCBI Taxonomy" id="243160"/>
    <lineage>
        <taxon>Bacteria</taxon>
        <taxon>Pseudomonadati</taxon>
        <taxon>Pseudomonadota</taxon>
        <taxon>Betaproteobacteria</taxon>
        <taxon>Burkholderiales</taxon>
        <taxon>Burkholderiaceae</taxon>
        <taxon>Burkholderia</taxon>
        <taxon>pseudomallei group</taxon>
    </lineage>
</organism>
<dbReference type="HOGENOM" id="CLU_2804181_0_0_4"/>
<feature type="compositionally biased region" description="Low complexity" evidence="1">
    <location>
        <begin position="56"/>
        <end position="67"/>
    </location>
</feature>
<reference evidence="2 3" key="1">
    <citation type="journal article" date="2004" name="Proc. Natl. Acad. Sci. U.S.A.">
        <title>Structural flexibility in the Burkholderia mallei genome.</title>
        <authorList>
            <person name="Nierman W.C."/>
            <person name="DeShazer D."/>
            <person name="Kim H.S."/>
            <person name="Tettelin H."/>
            <person name="Nelson K.E."/>
            <person name="Feldblyum T."/>
            <person name="Ulrich R.L."/>
            <person name="Ronning C.M."/>
            <person name="Brinkac L.M."/>
            <person name="Daugherty S.C."/>
            <person name="Davidsen T.D."/>
            <person name="Deboy R.T."/>
            <person name="Dimitrov G."/>
            <person name="Dodson R.J."/>
            <person name="Durkin A.S."/>
            <person name="Gwinn M.L."/>
            <person name="Haft D.H."/>
            <person name="Khouri H."/>
            <person name="Kolonay J.F."/>
            <person name="Madupu R."/>
            <person name="Mohammoud Y."/>
            <person name="Nelson W.C."/>
            <person name="Radune D."/>
            <person name="Romero C.M."/>
            <person name="Sarria S."/>
            <person name="Selengut J."/>
            <person name="Shamblin C."/>
            <person name="Sullivan S.A."/>
            <person name="White O."/>
            <person name="Yu Y."/>
            <person name="Zafar N."/>
            <person name="Zhou L."/>
            <person name="Fraser C.M."/>
        </authorList>
    </citation>
    <scope>NUCLEOTIDE SEQUENCE [LARGE SCALE GENOMIC DNA]</scope>
    <source>
        <strain evidence="2 3">ATCC 23344</strain>
    </source>
</reference>
<sequence>MTFVLRSRIDVPNAREWARHDYSRRSGRNMTDGGTHCARRGARASNRRAPARARGAHGPCAGVTESG</sequence>
<gene>
    <name evidence="2" type="ordered locus">BMAA1072</name>
</gene>
<evidence type="ECO:0000313" key="3">
    <source>
        <dbReference type="Proteomes" id="UP000006693"/>
    </source>
</evidence>
<evidence type="ECO:0000256" key="1">
    <source>
        <dbReference type="SAM" id="MobiDB-lite"/>
    </source>
</evidence>